<feature type="chain" id="PRO_5014649817" evidence="2">
    <location>
        <begin position="19"/>
        <end position="169"/>
    </location>
</feature>
<feature type="signal peptide" evidence="2">
    <location>
        <begin position="1"/>
        <end position="18"/>
    </location>
</feature>
<name>A0A2M4D8S6_ANODA</name>
<accession>A0A2M4D8S6</accession>
<evidence type="ECO:0000256" key="1">
    <source>
        <dbReference type="SAM" id="MobiDB-lite"/>
    </source>
</evidence>
<reference evidence="3" key="1">
    <citation type="submission" date="2018-01" db="EMBL/GenBank/DDBJ databases">
        <title>An insight into the sialome of Amazonian anophelines.</title>
        <authorList>
            <person name="Ribeiro J.M."/>
            <person name="Scarpassa V."/>
            <person name="Calvo E."/>
        </authorList>
    </citation>
    <scope>NUCLEOTIDE SEQUENCE</scope>
</reference>
<dbReference type="EMBL" id="GGFL01009787">
    <property type="protein sequence ID" value="MBW73965.1"/>
    <property type="molecule type" value="Transcribed_RNA"/>
</dbReference>
<evidence type="ECO:0000256" key="2">
    <source>
        <dbReference type="SAM" id="SignalP"/>
    </source>
</evidence>
<feature type="region of interest" description="Disordered" evidence="1">
    <location>
        <begin position="35"/>
        <end position="54"/>
    </location>
</feature>
<evidence type="ECO:0000313" key="3">
    <source>
        <dbReference type="EMBL" id="MBW73965.1"/>
    </source>
</evidence>
<dbReference type="AlphaFoldDB" id="A0A2M4D8S6"/>
<proteinExistence type="predicted"/>
<sequence length="169" mass="18689">MQMVCVWLFVVVVAVVQGFGMVPEEEVEKSMRKSFHSRFTSENESRRRAGTAGKGGKVMETLRLVGVGALTDSNEADTVCGDPFSSGTTSGRGVKKGFTLHFGQPMTGERTARERERERRIDELRGQMGERRGARSAISRFMNGEWKIDSEACRVVVCCCCVGRSLRGD</sequence>
<keyword evidence="2" id="KW-0732">Signal</keyword>
<organism evidence="3">
    <name type="scientific">Anopheles darlingi</name>
    <name type="common">Mosquito</name>
    <dbReference type="NCBI Taxonomy" id="43151"/>
    <lineage>
        <taxon>Eukaryota</taxon>
        <taxon>Metazoa</taxon>
        <taxon>Ecdysozoa</taxon>
        <taxon>Arthropoda</taxon>
        <taxon>Hexapoda</taxon>
        <taxon>Insecta</taxon>
        <taxon>Pterygota</taxon>
        <taxon>Neoptera</taxon>
        <taxon>Endopterygota</taxon>
        <taxon>Diptera</taxon>
        <taxon>Nematocera</taxon>
        <taxon>Culicoidea</taxon>
        <taxon>Culicidae</taxon>
        <taxon>Anophelinae</taxon>
        <taxon>Anopheles</taxon>
    </lineage>
</organism>
<protein>
    <submittedName>
        <fullName evidence="3">Putative secreted protein</fullName>
    </submittedName>
</protein>